<sequence>MLANAIRIDTDGQATVVKLPDGTADLRSALRGILGGTPDQAVYHQRSLLWVHDNGQREGLVANLTAWTLASAWRRIPLPYQLYGTVVVTGRDDDGMSTALDDDLTSRVQAVTETVQATMAAWQQRPPASEDAALKELLAYAVRDVA</sequence>
<name>A0ABV6UW28_9ACTN</name>
<comment type="caution">
    <text evidence="2">The sequence shown here is derived from an EMBL/GenBank/DDBJ whole genome shotgun (WGS) entry which is preliminary data.</text>
</comment>
<feature type="domain" description="DUF3846" evidence="1">
    <location>
        <begin position="5"/>
        <end position="109"/>
    </location>
</feature>
<reference evidence="2 3" key="1">
    <citation type="submission" date="2024-09" db="EMBL/GenBank/DDBJ databases">
        <authorList>
            <person name="Lee S.D."/>
        </authorList>
    </citation>
    <scope>NUCLEOTIDE SEQUENCE [LARGE SCALE GENOMIC DNA]</scope>
    <source>
        <strain evidence="2 3">N1-5</strain>
    </source>
</reference>
<evidence type="ECO:0000313" key="3">
    <source>
        <dbReference type="Proteomes" id="UP001592528"/>
    </source>
</evidence>
<dbReference type="RefSeq" id="WP_030266748.1">
    <property type="nucleotide sequence ID" value="NZ_JBHEZZ010000023.1"/>
</dbReference>
<accession>A0ABV6UW28</accession>
<proteinExistence type="predicted"/>
<dbReference type="EMBL" id="JBHEZZ010000023">
    <property type="protein sequence ID" value="MFC1405676.1"/>
    <property type="molecule type" value="Genomic_DNA"/>
</dbReference>
<protein>
    <recommendedName>
        <fullName evidence="1">DUF3846 domain-containing protein</fullName>
    </recommendedName>
</protein>
<evidence type="ECO:0000313" key="2">
    <source>
        <dbReference type="EMBL" id="MFC1405676.1"/>
    </source>
</evidence>
<dbReference type="Proteomes" id="UP001592528">
    <property type="component" value="Unassembled WGS sequence"/>
</dbReference>
<evidence type="ECO:0000259" key="1">
    <source>
        <dbReference type="Pfam" id="PF12957"/>
    </source>
</evidence>
<keyword evidence="3" id="KW-1185">Reference proteome</keyword>
<organism evidence="2 3">
    <name type="scientific">Streptacidiphilus cavernicola</name>
    <dbReference type="NCBI Taxonomy" id="3342716"/>
    <lineage>
        <taxon>Bacteria</taxon>
        <taxon>Bacillati</taxon>
        <taxon>Actinomycetota</taxon>
        <taxon>Actinomycetes</taxon>
        <taxon>Kitasatosporales</taxon>
        <taxon>Streptomycetaceae</taxon>
        <taxon>Streptacidiphilus</taxon>
    </lineage>
</organism>
<gene>
    <name evidence="2" type="ORF">ACEZDJ_30745</name>
</gene>
<dbReference type="Pfam" id="PF12957">
    <property type="entry name" value="DUF3846"/>
    <property type="match status" value="1"/>
</dbReference>
<dbReference type="InterPro" id="IPR024559">
    <property type="entry name" value="DUF3846"/>
</dbReference>